<evidence type="ECO:0000313" key="4">
    <source>
        <dbReference type="EMBL" id="RJP69870.1"/>
    </source>
</evidence>
<sequence>MYVTRDIVRDLELRYGEPHIAQFRQPMIRPEFELLISSMKYNRAHDVTLFIFDGPDLVVIRKHMHPDGVYRAPSGGLKPGEDFEEGTLREAYEETGAAIALERYILRAYVTFTYANQEVAWTSHVFTAKYLSGRLRPIDTKEIAEVKRVTLTELQNSIREKLLSSGSGGLAYRAALTDKVVELLK</sequence>
<dbReference type="PANTHER" id="PTHR43046:SF14">
    <property type="entry name" value="MUTT_NUDIX FAMILY PROTEIN"/>
    <property type="match status" value="1"/>
</dbReference>
<accession>A0A419EXR9</accession>
<evidence type="ECO:0000256" key="2">
    <source>
        <dbReference type="ARBA" id="ARBA00022801"/>
    </source>
</evidence>
<dbReference type="Gene3D" id="3.90.79.10">
    <property type="entry name" value="Nucleoside Triphosphate Pyrophosphohydrolase"/>
    <property type="match status" value="1"/>
</dbReference>
<keyword evidence="2 4" id="KW-0378">Hydrolase</keyword>
<evidence type="ECO:0000259" key="3">
    <source>
        <dbReference type="PROSITE" id="PS51462"/>
    </source>
</evidence>
<dbReference type="PROSITE" id="PS51462">
    <property type="entry name" value="NUDIX"/>
    <property type="match status" value="1"/>
</dbReference>
<dbReference type="Proteomes" id="UP000285961">
    <property type="component" value="Unassembled WGS sequence"/>
</dbReference>
<evidence type="ECO:0000313" key="5">
    <source>
        <dbReference type="Proteomes" id="UP000285961"/>
    </source>
</evidence>
<proteinExistence type="predicted"/>
<dbReference type="InterPro" id="IPR015797">
    <property type="entry name" value="NUDIX_hydrolase-like_dom_sf"/>
</dbReference>
<comment type="caution">
    <text evidence="4">The sequence shown here is derived from an EMBL/GenBank/DDBJ whole genome shotgun (WGS) entry which is preliminary data.</text>
</comment>
<dbReference type="PANTHER" id="PTHR43046">
    <property type="entry name" value="GDP-MANNOSE MANNOSYL HYDROLASE"/>
    <property type="match status" value="1"/>
</dbReference>
<dbReference type="GO" id="GO:0016787">
    <property type="term" value="F:hydrolase activity"/>
    <property type="evidence" value="ECO:0007669"/>
    <property type="project" value="UniProtKB-KW"/>
</dbReference>
<reference evidence="4 5" key="1">
    <citation type="journal article" date="2017" name="ISME J.">
        <title>Energy and carbon metabolisms in a deep terrestrial subsurface fluid microbial community.</title>
        <authorList>
            <person name="Momper L."/>
            <person name="Jungbluth S.P."/>
            <person name="Lee M.D."/>
            <person name="Amend J.P."/>
        </authorList>
    </citation>
    <scope>NUCLEOTIDE SEQUENCE [LARGE SCALE GENOMIC DNA]</scope>
    <source>
        <strain evidence="4">SURF_17</strain>
    </source>
</reference>
<name>A0A419EXR9_9BACT</name>
<protein>
    <submittedName>
        <fullName evidence="4">NUDIX hydrolase</fullName>
    </submittedName>
</protein>
<dbReference type="Pfam" id="PF00293">
    <property type="entry name" value="NUDIX"/>
    <property type="match status" value="1"/>
</dbReference>
<dbReference type="EMBL" id="QZKI01000077">
    <property type="protein sequence ID" value="RJP69870.1"/>
    <property type="molecule type" value="Genomic_DNA"/>
</dbReference>
<gene>
    <name evidence="4" type="ORF">C4532_10070</name>
</gene>
<dbReference type="InterPro" id="IPR000086">
    <property type="entry name" value="NUDIX_hydrolase_dom"/>
</dbReference>
<evidence type="ECO:0000256" key="1">
    <source>
        <dbReference type="ARBA" id="ARBA00001946"/>
    </source>
</evidence>
<dbReference type="SUPFAM" id="SSF55811">
    <property type="entry name" value="Nudix"/>
    <property type="match status" value="1"/>
</dbReference>
<dbReference type="AlphaFoldDB" id="A0A419EXR9"/>
<comment type="cofactor">
    <cofactor evidence="1">
        <name>Mg(2+)</name>
        <dbReference type="ChEBI" id="CHEBI:18420"/>
    </cofactor>
</comment>
<dbReference type="CDD" id="cd02883">
    <property type="entry name" value="NUDIX_Hydrolase"/>
    <property type="match status" value="1"/>
</dbReference>
<feature type="domain" description="Nudix hydrolase" evidence="3">
    <location>
        <begin position="42"/>
        <end position="176"/>
    </location>
</feature>
<organism evidence="4 5">
    <name type="scientific">Candidatus Abyssobacteria bacterium SURF_17</name>
    <dbReference type="NCBI Taxonomy" id="2093361"/>
    <lineage>
        <taxon>Bacteria</taxon>
        <taxon>Pseudomonadati</taxon>
        <taxon>Candidatus Hydrogenedentota</taxon>
        <taxon>Candidatus Abyssobacteria</taxon>
    </lineage>
</organism>